<keyword evidence="1" id="KW-0472">Membrane</keyword>
<keyword evidence="1" id="KW-0812">Transmembrane</keyword>
<dbReference type="Proteomes" id="UP000198956">
    <property type="component" value="Unassembled WGS sequence"/>
</dbReference>
<reference evidence="2 3" key="1">
    <citation type="submission" date="2016-10" db="EMBL/GenBank/DDBJ databases">
        <authorList>
            <person name="de Groot N.N."/>
        </authorList>
    </citation>
    <scope>NUCLEOTIDE SEQUENCE [LARGE SCALE GENOMIC DNA]</scope>
    <source>
        <strain evidence="2 3">L 420-91</strain>
    </source>
</reference>
<dbReference type="AlphaFoldDB" id="A0A1G8BYJ1"/>
<gene>
    <name evidence="2" type="ORF">SAMN04489735_102232</name>
</gene>
<accession>A0A1G8BYJ1</accession>
<keyword evidence="1" id="KW-1133">Transmembrane helix</keyword>
<sequence length="36" mass="4153">MEMENIMQGVVIFTLLVLTFAITIITSKIKNKKKKQ</sequence>
<proteinExistence type="predicted"/>
<feature type="transmembrane region" description="Helical" evidence="1">
    <location>
        <begin position="6"/>
        <end position="26"/>
    </location>
</feature>
<evidence type="ECO:0000256" key="1">
    <source>
        <dbReference type="SAM" id="Phobius"/>
    </source>
</evidence>
<name>A0A1G8BYJ1_ANETH</name>
<evidence type="ECO:0008006" key="4">
    <source>
        <dbReference type="Google" id="ProtNLM"/>
    </source>
</evidence>
<dbReference type="EMBL" id="FNDE01000022">
    <property type="protein sequence ID" value="SDH38291.1"/>
    <property type="molecule type" value="Genomic_DNA"/>
</dbReference>
<evidence type="ECO:0000313" key="2">
    <source>
        <dbReference type="EMBL" id="SDH38291.1"/>
    </source>
</evidence>
<organism evidence="2 3">
    <name type="scientific">Aneurinibacillus thermoaerophilus</name>
    <dbReference type="NCBI Taxonomy" id="143495"/>
    <lineage>
        <taxon>Bacteria</taxon>
        <taxon>Bacillati</taxon>
        <taxon>Bacillota</taxon>
        <taxon>Bacilli</taxon>
        <taxon>Bacillales</taxon>
        <taxon>Paenibacillaceae</taxon>
        <taxon>Aneurinibacillus group</taxon>
        <taxon>Aneurinibacillus</taxon>
    </lineage>
</organism>
<evidence type="ECO:0000313" key="3">
    <source>
        <dbReference type="Proteomes" id="UP000198956"/>
    </source>
</evidence>
<protein>
    <recommendedName>
        <fullName evidence="4">Holin-like Toxin (Hol-Tox)</fullName>
    </recommendedName>
</protein>